<keyword evidence="4" id="KW-1185">Reference proteome</keyword>
<dbReference type="EMBL" id="CAJNOQ010002776">
    <property type="protein sequence ID" value="CAF0977932.1"/>
    <property type="molecule type" value="Genomic_DNA"/>
</dbReference>
<evidence type="ECO:0000313" key="3">
    <source>
        <dbReference type="EMBL" id="CAF3750748.1"/>
    </source>
</evidence>
<proteinExistence type="predicted"/>
<feature type="region of interest" description="Disordered" evidence="1">
    <location>
        <begin position="1"/>
        <end position="25"/>
    </location>
</feature>
<evidence type="ECO:0000313" key="2">
    <source>
        <dbReference type="EMBL" id="CAF0977932.1"/>
    </source>
</evidence>
<evidence type="ECO:0000256" key="1">
    <source>
        <dbReference type="SAM" id="MobiDB-lite"/>
    </source>
</evidence>
<name>A0A814FA69_9BILA</name>
<dbReference type="EMBL" id="CAJOBC010002776">
    <property type="protein sequence ID" value="CAF3750748.1"/>
    <property type="molecule type" value="Genomic_DNA"/>
</dbReference>
<feature type="compositionally biased region" description="Acidic residues" evidence="1">
    <location>
        <begin position="1"/>
        <end position="14"/>
    </location>
</feature>
<dbReference type="Proteomes" id="UP000663829">
    <property type="component" value="Unassembled WGS sequence"/>
</dbReference>
<gene>
    <name evidence="2" type="ORF">GPM918_LOCUS12595</name>
    <name evidence="3" type="ORF">SRO942_LOCUS12595</name>
</gene>
<evidence type="ECO:0000313" key="4">
    <source>
        <dbReference type="Proteomes" id="UP000663829"/>
    </source>
</evidence>
<feature type="non-terminal residue" evidence="2">
    <location>
        <position position="160"/>
    </location>
</feature>
<comment type="caution">
    <text evidence="2">The sequence shown here is derived from an EMBL/GenBank/DDBJ whole genome shotgun (WGS) entry which is preliminary data.</text>
</comment>
<dbReference type="AlphaFoldDB" id="A0A814FA69"/>
<organism evidence="2 4">
    <name type="scientific">Didymodactylos carnosus</name>
    <dbReference type="NCBI Taxonomy" id="1234261"/>
    <lineage>
        <taxon>Eukaryota</taxon>
        <taxon>Metazoa</taxon>
        <taxon>Spiralia</taxon>
        <taxon>Gnathifera</taxon>
        <taxon>Rotifera</taxon>
        <taxon>Eurotatoria</taxon>
        <taxon>Bdelloidea</taxon>
        <taxon>Philodinida</taxon>
        <taxon>Philodinidae</taxon>
        <taxon>Didymodactylos</taxon>
    </lineage>
</organism>
<accession>A0A814FA69</accession>
<sequence length="160" mass="17959">MDSEDASDAETSSEESDKAADGDEDDSSRLMFLALRVAAGKEIPSAIFHKIQRAAEEIDDHSQRLHVKYILCAHAAQHCGFVEPDYFGNLPDLLSTTDVVIRQCIMWAFASILPCKNILSPLLIRLLYKSLKNETLGWSISYLFRKISEYDKYIPMVTGA</sequence>
<dbReference type="Proteomes" id="UP000681722">
    <property type="component" value="Unassembled WGS sequence"/>
</dbReference>
<reference evidence="2" key="1">
    <citation type="submission" date="2021-02" db="EMBL/GenBank/DDBJ databases">
        <authorList>
            <person name="Nowell W R."/>
        </authorList>
    </citation>
    <scope>NUCLEOTIDE SEQUENCE</scope>
</reference>
<protein>
    <submittedName>
        <fullName evidence="2">Uncharacterized protein</fullName>
    </submittedName>
</protein>